<dbReference type="AlphaFoldDB" id="A0A6B2JQY9"/>
<dbReference type="InterPro" id="IPR053842">
    <property type="entry name" value="NikA-like"/>
</dbReference>
<gene>
    <name evidence="1" type="ORF">GZA08_06355</name>
</gene>
<protein>
    <submittedName>
        <fullName evidence="1">Uncharacterized protein</fullName>
    </submittedName>
</protein>
<name>A0A6B2JQY9_9RHOB</name>
<evidence type="ECO:0000313" key="2">
    <source>
        <dbReference type="Proteomes" id="UP000474757"/>
    </source>
</evidence>
<reference evidence="1 2" key="1">
    <citation type="submission" date="2020-02" db="EMBL/GenBank/DDBJ databases">
        <title>Pseudoroseicyclus tamarix, sp. nov., isolated from offshore sediment of a Tamarix chinensis forest.</title>
        <authorList>
            <person name="Gai Y."/>
        </authorList>
    </citation>
    <scope>NUCLEOTIDE SEQUENCE [LARGE SCALE GENOMIC DNA]</scope>
    <source>
        <strain evidence="1 2">CLL3-39</strain>
    </source>
</reference>
<evidence type="ECO:0000313" key="1">
    <source>
        <dbReference type="EMBL" id="NDV00588.1"/>
    </source>
</evidence>
<keyword evidence="2" id="KW-1185">Reference proteome</keyword>
<dbReference type="Pfam" id="PF21983">
    <property type="entry name" value="NikA-like"/>
    <property type="match status" value="1"/>
</dbReference>
<dbReference type="Proteomes" id="UP000474757">
    <property type="component" value="Unassembled WGS sequence"/>
</dbReference>
<sequence>MDETGTREADAHDEKRKRWEIHVTAAERAFITEAAHRAKLTIGAYVIALASKSQILVRSDWETGVDRLTEVSRLLGDLSRNLDAMPDALDRLEMTAQLLSIERQIERLAAPWLGGADDGC</sequence>
<dbReference type="RefSeq" id="WP_163891229.1">
    <property type="nucleotide sequence ID" value="NZ_JAAFYS010000002.1"/>
</dbReference>
<organism evidence="1 2">
    <name type="scientific">Pseudoroseicyclus tamaricis</name>
    <dbReference type="NCBI Taxonomy" id="2705421"/>
    <lineage>
        <taxon>Bacteria</taxon>
        <taxon>Pseudomonadati</taxon>
        <taxon>Pseudomonadota</taxon>
        <taxon>Alphaproteobacteria</taxon>
        <taxon>Rhodobacterales</taxon>
        <taxon>Paracoccaceae</taxon>
        <taxon>Pseudoroseicyclus</taxon>
    </lineage>
</organism>
<proteinExistence type="predicted"/>
<accession>A0A6B2JQY9</accession>
<dbReference type="EMBL" id="JAAGAB010000002">
    <property type="protein sequence ID" value="NDV00588.1"/>
    <property type="molecule type" value="Genomic_DNA"/>
</dbReference>
<comment type="caution">
    <text evidence="1">The sequence shown here is derived from an EMBL/GenBank/DDBJ whole genome shotgun (WGS) entry which is preliminary data.</text>
</comment>